<comment type="caution">
    <text evidence="2">The sequence shown here is derived from an EMBL/GenBank/DDBJ whole genome shotgun (WGS) entry which is preliminary data.</text>
</comment>
<dbReference type="SUPFAM" id="SSF51735">
    <property type="entry name" value="NAD(P)-binding Rossmann-fold domains"/>
    <property type="match status" value="1"/>
</dbReference>
<dbReference type="InterPro" id="IPR036291">
    <property type="entry name" value="NAD(P)-bd_dom_sf"/>
</dbReference>
<dbReference type="PANTHER" id="PTHR43355:SF2">
    <property type="entry name" value="FLAVIN REDUCTASE (NADPH)"/>
    <property type="match status" value="1"/>
</dbReference>
<feature type="domain" description="NAD(P)-binding" evidence="1">
    <location>
        <begin position="8"/>
        <end position="202"/>
    </location>
</feature>
<accession>A0ABT0JX53</accession>
<dbReference type="InterPro" id="IPR051606">
    <property type="entry name" value="Polyketide_Oxido-like"/>
</dbReference>
<sequence>MARIVVFGAAGQIGRRITDEAIRRGHEVTAVEVDASRVKKLARKANAVEGDVTSRDTVQRLAQEADAVVVAVGGVDRPVHANAARTLVDVLPRLGEQAPLVVHVSSAGTLEDENGQRLVDTSDFPAAERKDALDQVDALDTYRGARGVRWAAIAPPPQNFGSGQRRGAYRTGVDHPVIDAQGQIGISTEDFAVAVIDEIEHPRNRNRRFTVGN</sequence>
<evidence type="ECO:0000313" key="3">
    <source>
        <dbReference type="Proteomes" id="UP001201873"/>
    </source>
</evidence>
<organism evidence="2 3">
    <name type="scientific">Frankia umida</name>
    <dbReference type="NCBI Taxonomy" id="573489"/>
    <lineage>
        <taxon>Bacteria</taxon>
        <taxon>Bacillati</taxon>
        <taxon>Actinomycetota</taxon>
        <taxon>Actinomycetes</taxon>
        <taxon>Frankiales</taxon>
        <taxon>Frankiaceae</taxon>
        <taxon>Frankia</taxon>
    </lineage>
</organism>
<dbReference type="PANTHER" id="PTHR43355">
    <property type="entry name" value="FLAVIN REDUCTASE (NADPH)"/>
    <property type="match status" value="1"/>
</dbReference>
<reference evidence="2 3" key="1">
    <citation type="submission" date="2022-04" db="EMBL/GenBank/DDBJ databases">
        <title>Genome diversity in the genus Frankia.</title>
        <authorList>
            <person name="Carlos-Shanley C."/>
            <person name="Hahn D."/>
        </authorList>
    </citation>
    <scope>NUCLEOTIDE SEQUENCE [LARGE SCALE GENOMIC DNA]</scope>
    <source>
        <strain evidence="2 3">Ag45/Mut15</strain>
    </source>
</reference>
<dbReference type="Pfam" id="PF13460">
    <property type="entry name" value="NAD_binding_10"/>
    <property type="match status" value="1"/>
</dbReference>
<dbReference type="Proteomes" id="UP001201873">
    <property type="component" value="Unassembled WGS sequence"/>
</dbReference>
<dbReference type="EMBL" id="JALKFT010000005">
    <property type="protein sequence ID" value="MCK9875568.1"/>
    <property type="molecule type" value="Genomic_DNA"/>
</dbReference>
<dbReference type="Gene3D" id="3.40.50.720">
    <property type="entry name" value="NAD(P)-binding Rossmann-like Domain"/>
    <property type="match status" value="1"/>
</dbReference>
<evidence type="ECO:0000313" key="2">
    <source>
        <dbReference type="EMBL" id="MCK9875568.1"/>
    </source>
</evidence>
<gene>
    <name evidence="2" type="ORF">MXD59_07255</name>
</gene>
<dbReference type="InterPro" id="IPR016040">
    <property type="entry name" value="NAD(P)-bd_dom"/>
</dbReference>
<name>A0ABT0JX53_9ACTN</name>
<dbReference type="RefSeq" id="WP_248823996.1">
    <property type="nucleotide sequence ID" value="NZ_JALKFT010000005.1"/>
</dbReference>
<evidence type="ECO:0000259" key="1">
    <source>
        <dbReference type="Pfam" id="PF13460"/>
    </source>
</evidence>
<proteinExistence type="predicted"/>
<protein>
    <submittedName>
        <fullName evidence="2">SDR family NAD(P)-dependent oxidoreductase</fullName>
    </submittedName>
</protein>
<keyword evidence="3" id="KW-1185">Reference proteome</keyword>